<accession>A0A7W8DJQ0</accession>
<sequence length="452" mass="49602">MNEFRETSLAAHSLSRRKVLRGLGTMLSLPFLESLGTRAFAATKPAAKPIRAAWMYIPNGVNVEQWMPTGEGTTYQLSPSLQELAKHRDDFMVVSGLMQDFARSHGNGGGDHARATATFLTGCMPKKTAGADIHLGISVDQIAAQKIGHLTRLPSLELSTDGQRSSGKCDSGYSCAYQFNLAWKNETMPMAPEMDPRLVFERMFGLGATAGNGPEAARAKRMQKSILDTVLDEAKSLQGKVDASDRRKLDEYFSSVRDIELRIERAEKFAGQMPDVKIPAGIPDSYEEHIHTMFDLMVLAFQTDTTRLSTFMLAHDGSNRSFPELGVPDAHHSLSHHQSDPQKLAKIAKIDQFYLRQFGYFLDKMKSIKEGDSTLLDNSMIVFGGGIGDGNRHNHDNLPILVAGRAGGTFTPGKRIVLPGETPMTNLYLSMLDRLGVPAEKVGDSTGRLEVS</sequence>
<evidence type="ECO:0000313" key="1">
    <source>
        <dbReference type="EMBL" id="MBB5032076.1"/>
    </source>
</evidence>
<gene>
    <name evidence="1" type="ORF">HNQ65_001653</name>
</gene>
<reference evidence="1 2" key="1">
    <citation type="submission" date="2020-08" db="EMBL/GenBank/DDBJ databases">
        <title>Genomic Encyclopedia of Type Strains, Phase IV (KMG-IV): sequencing the most valuable type-strain genomes for metagenomic binning, comparative biology and taxonomic classification.</title>
        <authorList>
            <person name="Goeker M."/>
        </authorList>
    </citation>
    <scope>NUCLEOTIDE SEQUENCE [LARGE SCALE GENOMIC DNA]</scope>
    <source>
        <strain evidence="1 2">DSM 12252</strain>
    </source>
</reference>
<dbReference type="EMBL" id="JACHIG010000003">
    <property type="protein sequence ID" value="MBB5032076.1"/>
    <property type="molecule type" value="Genomic_DNA"/>
</dbReference>
<dbReference type="Pfam" id="PF07586">
    <property type="entry name" value="HXXSHH"/>
    <property type="match status" value="1"/>
</dbReference>
<comment type="caution">
    <text evidence="1">The sequence shown here is derived from an EMBL/GenBank/DDBJ whole genome shotgun (WGS) entry which is preliminary data.</text>
</comment>
<proteinExistence type="predicted"/>
<evidence type="ECO:0000313" key="2">
    <source>
        <dbReference type="Proteomes" id="UP000590740"/>
    </source>
</evidence>
<evidence type="ECO:0008006" key="3">
    <source>
        <dbReference type="Google" id="ProtNLM"/>
    </source>
</evidence>
<name>A0A7W8DJQ0_9BACT</name>
<keyword evidence="2" id="KW-1185">Reference proteome</keyword>
<protein>
    <recommendedName>
        <fullName evidence="3">DUF1552 domain-containing protein</fullName>
    </recommendedName>
</protein>
<dbReference type="RefSeq" id="WP_184339018.1">
    <property type="nucleotide sequence ID" value="NZ_JACHIG010000003.1"/>
</dbReference>
<organism evidence="1 2">
    <name type="scientific">Prosthecobacter vanneervenii</name>
    <dbReference type="NCBI Taxonomy" id="48466"/>
    <lineage>
        <taxon>Bacteria</taxon>
        <taxon>Pseudomonadati</taxon>
        <taxon>Verrucomicrobiota</taxon>
        <taxon>Verrucomicrobiia</taxon>
        <taxon>Verrucomicrobiales</taxon>
        <taxon>Verrucomicrobiaceae</taxon>
        <taxon>Prosthecobacter</taxon>
    </lineage>
</organism>
<dbReference type="AlphaFoldDB" id="A0A7W8DJQ0"/>
<dbReference type="InterPro" id="IPR011447">
    <property type="entry name" value="DUF1552"/>
</dbReference>
<dbReference type="Proteomes" id="UP000590740">
    <property type="component" value="Unassembled WGS sequence"/>
</dbReference>